<dbReference type="InterPro" id="IPR016197">
    <property type="entry name" value="Chromo-like_dom_sf"/>
</dbReference>
<evidence type="ECO:0000256" key="11">
    <source>
        <dbReference type="SAM" id="MobiDB-lite"/>
    </source>
</evidence>
<evidence type="ECO:0000256" key="6">
    <source>
        <dbReference type="ARBA" id="ARBA00023163"/>
    </source>
</evidence>
<dbReference type="EnsemblMetazoa" id="CPIJ013367-RA">
    <property type="protein sequence ID" value="CPIJ013367-PA"/>
    <property type="gene ID" value="CPIJ013367"/>
</dbReference>
<sequence length="408" mass="44812">MPPKLKFSEGEKVLCFHGPLIYEAKLLKSMVMKDKQVKYFIHYAGWNKNWDEWVPENRVLKYNEANVQRQKEVTKLHSSLAAKNKKANAKAKKADTSAGSSKDGDSRASTPSKEVGKEKDGPSSSSDTPGTVTPTTSASSTASTAPAPTSSRSRSSAKSAGTPVGAAGTPVSTSTPTAATPSTTTTTKDKSEEKETPIEKRKSEDAPESGSAAARKKRGRSDTTSSNVESEDQFLSKVEVKIKIPDELKPWLVDDWDAISRQNKLVELPAKSTVEEIVENYVQYKKASKVSTAVKESAVQDIAKGIIEYFNVMLGSQLLYKFERPQYAEMIQTNPGVPMAKIYGAFHLLRLFVRLGSMLAFTALDEKAVQSLIGHIQDFLKYLVKNSSTLFNMQQFVNASPEYHRKAL</sequence>
<dbReference type="InterPro" id="IPR053820">
    <property type="entry name" value="MSL3_chromo-like"/>
</dbReference>
<dbReference type="InterPro" id="IPR038217">
    <property type="entry name" value="MRG_C_sf"/>
</dbReference>
<keyword evidence="6" id="KW-0804">Transcription</keyword>
<dbReference type="GO" id="GO:0006355">
    <property type="term" value="P:regulation of DNA-templated transcription"/>
    <property type="evidence" value="ECO:0007669"/>
    <property type="project" value="InterPro"/>
</dbReference>
<proteinExistence type="predicted"/>
<dbReference type="InterPro" id="IPR008676">
    <property type="entry name" value="MRG"/>
</dbReference>
<dbReference type="GO" id="GO:0005634">
    <property type="term" value="C:nucleus"/>
    <property type="evidence" value="ECO:0007669"/>
    <property type="project" value="UniProtKB-SubCell"/>
</dbReference>
<feature type="compositionally biased region" description="Low complexity" evidence="11">
    <location>
        <begin position="122"/>
        <end position="186"/>
    </location>
</feature>
<dbReference type="HOGENOM" id="CLU_039566_4_0_1"/>
<dbReference type="InterPro" id="IPR026541">
    <property type="entry name" value="MRG_dom"/>
</dbReference>
<dbReference type="GO" id="GO:0035267">
    <property type="term" value="C:NuA4 histone acetyltransferase complex"/>
    <property type="evidence" value="ECO:0007669"/>
    <property type="project" value="TreeGrafter"/>
</dbReference>
<evidence type="ECO:0000259" key="12">
    <source>
        <dbReference type="SMART" id="SM00298"/>
    </source>
</evidence>
<dbReference type="GO" id="GO:0006310">
    <property type="term" value="P:DNA recombination"/>
    <property type="evidence" value="ECO:0007669"/>
    <property type="project" value="UniProtKB-KW"/>
</dbReference>
<keyword evidence="5" id="KW-0805">Transcription regulation</keyword>
<dbReference type="PANTHER" id="PTHR10880">
    <property type="entry name" value="MORTALITY FACTOR 4-LIKE PROTEIN"/>
    <property type="match status" value="1"/>
</dbReference>
<dbReference type="OMA" id="GLQTYFD"/>
<evidence type="ECO:0000313" key="14">
    <source>
        <dbReference type="EnsemblMetazoa" id="CPIJ013367-PA"/>
    </source>
</evidence>
<comment type="subcellular location">
    <subcellularLocation>
        <location evidence="1">Nucleus</location>
    </subcellularLocation>
</comment>
<dbReference type="STRING" id="7176.B0X3L9"/>
<keyword evidence="8" id="KW-0234">DNA repair</keyword>
<protein>
    <recommendedName>
        <fullName evidence="10">Mortality factor 4-like protein 1</fullName>
    </recommendedName>
</protein>
<accession>B0X3L9</accession>
<dbReference type="CDD" id="cd18983">
    <property type="entry name" value="CBD_MSL3_like"/>
    <property type="match status" value="1"/>
</dbReference>
<feature type="region of interest" description="Disordered" evidence="11">
    <location>
        <begin position="76"/>
        <end position="232"/>
    </location>
</feature>
<evidence type="ECO:0000256" key="9">
    <source>
        <dbReference type="ARBA" id="ARBA00023242"/>
    </source>
</evidence>
<evidence type="ECO:0000256" key="7">
    <source>
        <dbReference type="ARBA" id="ARBA00023172"/>
    </source>
</evidence>
<evidence type="ECO:0000313" key="15">
    <source>
        <dbReference type="Proteomes" id="UP000002320"/>
    </source>
</evidence>
<feature type="compositionally biased region" description="Basic and acidic residues" evidence="11">
    <location>
        <begin position="187"/>
        <end position="205"/>
    </location>
</feature>
<dbReference type="InterPro" id="IPR000953">
    <property type="entry name" value="Chromo/chromo_shadow_dom"/>
</dbReference>
<dbReference type="Gene3D" id="1.10.274.30">
    <property type="entry name" value="MRG domain"/>
    <property type="match status" value="1"/>
</dbReference>
<evidence type="ECO:0000256" key="2">
    <source>
        <dbReference type="ARBA" id="ARBA00022763"/>
    </source>
</evidence>
<gene>
    <name evidence="14" type="primary">6047145</name>
    <name evidence="13" type="ORF">CpipJ_CPIJ013367</name>
</gene>
<evidence type="ECO:0000313" key="13">
    <source>
        <dbReference type="EMBL" id="EDS39911.1"/>
    </source>
</evidence>
<evidence type="ECO:0000256" key="3">
    <source>
        <dbReference type="ARBA" id="ARBA00022853"/>
    </source>
</evidence>
<dbReference type="PANTHER" id="PTHR10880:SF48">
    <property type="entry name" value="MORTALITY FACTOR 4 LIKE 2"/>
    <property type="match status" value="1"/>
</dbReference>
<dbReference type="VEuPathDB" id="VectorBase:CPIJ013367"/>
<dbReference type="VEuPathDB" id="VectorBase:CQUJHB003687"/>
<evidence type="ECO:0000256" key="10">
    <source>
        <dbReference type="ARBA" id="ARBA00071326"/>
    </source>
</evidence>
<feature type="domain" description="Chromo" evidence="12">
    <location>
        <begin position="6"/>
        <end position="75"/>
    </location>
</feature>
<reference evidence="13" key="1">
    <citation type="submission" date="2007-03" db="EMBL/GenBank/DDBJ databases">
        <title>Annotation of Culex pipiens quinquefasciatus.</title>
        <authorList>
            <consortium name="The Broad Institute Genome Sequencing Platform"/>
            <person name="Atkinson P.W."/>
            <person name="Hemingway J."/>
            <person name="Christensen B.M."/>
            <person name="Higgs S."/>
            <person name="Kodira C."/>
            <person name="Hannick L."/>
            <person name="Megy K."/>
            <person name="O'Leary S."/>
            <person name="Pearson M."/>
            <person name="Haas B.J."/>
            <person name="Mauceli E."/>
            <person name="Wortman J.R."/>
            <person name="Lee N.H."/>
            <person name="Guigo R."/>
            <person name="Stanke M."/>
            <person name="Alvarado L."/>
            <person name="Amedeo P."/>
            <person name="Antoine C.H."/>
            <person name="Arensburger P."/>
            <person name="Bidwell S.L."/>
            <person name="Crawford M."/>
            <person name="Camaro F."/>
            <person name="Devon K."/>
            <person name="Engels R."/>
            <person name="Hammond M."/>
            <person name="Howarth C."/>
            <person name="Koehrsen M."/>
            <person name="Lawson D."/>
            <person name="Montgomery P."/>
            <person name="Nene V."/>
            <person name="Nusbaum C."/>
            <person name="Puiu D."/>
            <person name="Romero-Severson J."/>
            <person name="Severson D.W."/>
            <person name="Shumway M."/>
            <person name="Sisk P."/>
            <person name="Stolte C."/>
            <person name="Zeng Q."/>
            <person name="Eisenstadt E."/>
            <person name="Fraser-Liggett C."/>
            <person name="Strausberg R."/>
            <person name="Galagan J."/>
            <person name="Birren B."/>
            <person name="Collins F.H."/>
        </authorList>
    </citation>
    <scope>NUCLEOTIDE SEQUENCE [LARGE SCALE GENOMIC DNA]</scope>
    <source>
        <strain evidence="13">JHB</strain>
    </source>
</reference>
<dbReference type="Gene3D" id="2.30.30.140">
    <property type="match status" value="1"/>
</dbReference>
<dbReference type="EMBL" id="DS232317">
    <property type="protein sequence ID" value="EDS39911.1"/>
    <property type="molecule type" value="Genomic_DNA"/>
</dbReference>
<dbReference type="FunFam" id="2.30.30.140:FF:000024">
    <property type="entry name" value="Mortality factor 4-like protein 1"/>
    <property type="match status" value="1"/>
</dbReference>
<organism>
    <name type="scientific">Culex quinquefasciatus</name>
    <name type="common">Southern house mosquito</name>
    <name type="synonym">Culex pungens</name>
    <dbReference type="NCBI Taxonomy" id="7176"/>
    <lineage>
        <taxon>Eukaryota</taxon>
        <taxon>Metazoa</taxon>
        <taxon>Ecdysozoa</taxon>
        <taxon>Arthropoda</taxon>
        <taxon>Hexapoda</taxon>
        <taxon>Insecta</taxon>
        <taxon>Pterygota</taxon>
        <taxon>Neoptera</taxon>
        <taxon>Endopterygota</taxon>
        <taxon>Diptera</taxon>
        <taxon>Nematocera</taxon>
        <taxon>Culicoidea</taxon>
        <taxon>Culicidae</taxon>
        <taxon>Culicinae</taxon>
        <taxon>Culicini</taxon>
        <taxon>Culex</taxon>
        <taxon>Culex</taxon>
    </lineage>
</organism>
<dbReference type="SUPFAM" id="SSF54160">
    <property type="entry name" value="Chromo domain-like"/>
    <property type="match status" value="1"/>
</dbReference>
<keyword evidence="9" id="KW-0539">Nucleus</keyword>
<evidence type="ECO:0000256" key="1">
    <source>
        <dbReference type="ARBA" id="ARBA00004123"/>
    </source>
</evidence>
<reference evidence="14" key="2">
    <citation type="submission" date="2021-02" db="UniProtKB">
        <authorList>
            <consortium name="EnsemblMetazoa"/>
        </authorList>
    </citation>
    <scope>IDENTIFICATION</scope>
    <source>
        <strain evidence="14">JHB</strain>
    </source>
</reference>
<dbReference type="SMART" id="SM00298">
    <property type="entry name" value="CHROMO"/>
    <property type="match status" value="1"/>
</dbReference>
<keyword evidence="7" id="KW-0233">DNA recombination</keyword>
<dbReference type="FunFam" id="1.10.274.30:FF:000001">
    <property type="entry name" value="Mortality factor 4-like protein 1"/>
    <property type="match status" value="1"/>
</dbReference>
<dbReference type="Pfam" id="PF05712">
    <property type="entry name" value="MRG"/>
    <property type="match status" value="1"/>
</dbReference>
<dbReference type="KEGG" id="cqu:CpipJ_CPIJ013367"/>
<dbReference type="eggNOG" id="KOG3001">
    <property type="taxonomic scope" value="Eukaryota"/>
</dbReference>
<evidence type="ECO:0000256" key="8">
    <source>
        <dbReference type="ARBA" id="ARBA00023204"/>
    </source>
</evidence>
<dbReference type="GO" id="GO:0006281">
    <property type="term" value="P:DNA repair"/>
    <property type="evidence" value="ECO:0007669"/>
    <property type="project" value="UniProtKB-KW"/>
</dbReference>
<dbReference type="Pfam" id="PF22732">
    <property type="entry name" value="MSL3_chromo-like"/>
    <property type="match status" value="1"/>
</dbReference>
<evidence type="ECO:0000256" key="4">
    <source>
        <dbReference type="ARBA" id="ARBA00022990"/>
    </source>
</evidence>
<keyword evidence="3" id="KW-0156">Chromatin regulator</keyword>
<dbReference type="Proteomes" id="UP000002320">
    <property type="component" value="Unassembled WGS sequence"/>
</dbReference>
<name>B0X3L9_CULQU</name>
<evidence type="ECO:0000256" key="5">
    <source>
        <dbReference type="ARBA" id="ARBA00023015"/>
    </source>
</evidence>
<dbReference type="GO" id="GO:0006325">
    <property type="term" value="P:chromatin organization"/>
    <property type="evidence" value="ECO:0007669"/>
    <property type="project" value="UniProtKB-KW"/>
</dbReference>
<dbReference type="AlphaFoldDB" id="B0X3L9"/>
<dbReference type="FunCoup" id="B0X3L9">
    <property type="interactions" value="1692"/>
</dbReference>
<keyword evidence="15" id="KW-1185">Reference proteome</keyword>
<dbReference type="InParanoid" id="B0X3L9"/>
<keyword evidence="2" id="KW-0227">DNA damage</keyword>
<keyword evidence="4" id="KW-0007">Acetylation</keyword>
<dbReference type="PROSITE" id="PS51640">
    <property type="entry name" value="MRG"/>
    <property type="match status" value="1"/>
</dbReference>
<dbReference type="OrthoDB" id="124855at2759"/>